<evidence type="ECO:0000313" key="3">
    <source>
        <dbReference type="Proteomes" id="UP000325508"/>
    </source>
</evidence>
<organism evidence="2 3">
    <name type="scientific">Bacillus phage 019DV002</name>
    <dbReference type="NCBI Taxonomy" id="2601653"/>
    <lineage>
        <taxon>Viruses</taxon>
        <taxon>Duplodnaviria</taxon>
        <taxon>Heunggongvirae</taxon>
        <taxon>Uroviricota</taxon>
        <taxon>Caudoviricetes</taxon>
        <taxon>Ehrlichviridae</taxon>
        <taxon>Gettysburgvirus</taxon>
        <taxon>Gettysburgvirus gv019DV002</taxon>
    </lineage>
</organism>
<evidence type="ECO:0000313" key="2">
    <source>
        <dbReference type="EMBL" id="QFG05213.1"/>
    </source>
</evidence>
<keyword evidence="1" id="KW-0472">Membrane</keyword>
<name>A0A5J6T4N8_9CAUD</name>
<feature type="transmembrane region" description="Helical" evidence="1">
    <location>
        <begin position="79"/>
        <end position="102"/>
    </location>
</feature>
<dbReference type="Proteomes" id="UP000325508">
    <property type="component" value="Segment"/>
</dbReference>
<reference evidence="2 3" key="1">
    <citation type="submission" date="2019-07" db="EMBL/GenBank/DDBJ databases">
        <authorList>
            <person name="Loney R.E."/>
            <person name="Krukonis G.P."/>
            <person name="Delesalle V.A."/>
        </authorList>
    </citation>
    <scope>NUCLEOTIDE SEQUENCE [LARGE SCALE GENOMIC DNA]</scope>
</reference>
<proteinExistence type="predicted"/>
<evidence type="ECO:0000256" key="1">
    <source>
        <dbReference type="SAM" id="Phobius"/>
    </source>
</evidence>
<protein>
    <submittedName>
        <fullName evidence="2">Uncharacterized protein</fullName>
    </submittedName>
</protein>
<gene>
    <name evidence="2" type="primary">71</name>
    <name evidence="2" type="ORF">019DV002_71</name>
</gene>
<keyword evidence="1" id="KW-0812">Transmembrane</keyword>
<keyword evidence="1" id="KW-1133">Transmembrane helix</keyword>
<accession>A0A5J6T4N8</accession>
<feature type="transmembrane region" description="Helical" evidence="1">
    <location>
        <begin position="114"/>
        <end position="134"/>
    </location>
</feature>
<sequence length="141" mass="15101">MKTEVISFNSFMSGEYKQVKPKKNYGKIAKKAITTALPLAVISPKAFAASTAPQAVPVGVGSYLGEKALNGIYHAFDPLIQLLVALSFPVASVIIIGACFLFMFNNADKAWSMIMKAGLGYVLIQLSPMFLNILKEVGAAL</sequence>
<keyword evidence="3" id="KW-1185">Reference proteome</keyword>
<dbReference type="EMBL" id="MN176220">
    <property type="protein sequence ID" value="QFG05213.1"/>
    <property type="molecule type" value="Genomic_DNA"/>
</dbReference>